<dbReference type="OrthoDB" id="7700848at2759"/>
<dbReference type="PROSITE" id="PS50878">
    <property type="entry name" value="RT_POL"/>
    <property type="match status" value="1"/>
</dbReference>
<evidence type="ECO:0000256" key="1">
    <source>
        <dbReference type="PROSITE-ProRule" id="PRU00047"/>
    </source>
</evidence>
<feature type="compositionally biased region" description="Polar residues" evidence="2">
    <location>
        <begin position="94"/>
        <end position="104"/>
    </location>
</feature>
<feature type="domain" description="Reverse transcriptase" evidence="4">
    <location>
        <begin position="517"/>
        <end position="766"/>
    </location>
</feature>
<evidence type="ECO:0000256" key="2">
    <source>
        <dbReference type="SAM" id="MobiDB-lite"/>
    </source>
</evidence>
<protein>
    <recommendedName>
        <fullName evidence="7">Reverse transcriptase domain-containing protein</fullName>
    </recommendedName>
</protein>
<feature type="domain" description="CCHC-type" evidence="3">
    <location>
        <begin position="320"/>
        <end position="335"/>
    </location>
</feature>
<dbReference type="PANTHER" id="PTHR19446">
    <property type="entry name" value="REVERSE TRANSCRIPTASES"/>
    <property type="match status" value="1"/>
</dbReference>
<feature type="compositionally biased region" description="Polar residues" evidence="2">
    <location>
        <begin position="57"/>
        <end position="70"/>
    </location>
</feature>
<dbReference type="SMART" id="SM00343">
    <property type="entry name" value="ZnF_C2HC"/>
    <property type="match status" value="2"/>
</dbReference>
<dbReference type="PROSITE" id="PS50158">
    <property type="entry name" value="ZF_CCHC"/>
    <property type="match status" value="2"/>
</dbReference>
<dbReference type="Pfam" id="PF00098">
    <property type="entry name" value="zf-CCHC"/>
    <property type="match status" value="1"/>
</dbReference>
<reference evidence="5 6" key="1">
    <citation type="submission" date="2020-02" db="EMBL/GenBank/DDBJ databases">
        <authorList>
            <person name="Ferguson B K."/>
        </authorList>
    </citation>
    <scope>NUCLEOTIDE SEQUENCE [LARGE SCALE GENOMIC DNA]</scope>
</reference>
<feature type="compositionally biased region" description="Basic and acidic residues" evidence="2">
    <location>
        <begin position="83"/>
        <end position="93"/>
    </location>
</feature>
<evidence type="ECO:0000259" key="4">
    <source>
        <dbReference type="PROSITE" id="PS50878"/>
    </source>
</evidence>
<dbReference type="CDD" id="cd09077">
    <property type="entry name" value="R1-I-EN"/>
    <property type="match status" value="1"/>
</dbReference>
<feature type="domain" description="CCHC-type" evidence="3">
    <location>
        <begin position="296"/>
        <end position="312"/>
    </location>
</feature>
<dbReference type="InterPro" id="IPR005135">
    <property type="entry name" value="Endo/exonuclease/phosphatase"/>
</dbReference>
<dbReference type="InterPro" id="IPR036691">
    <property type="entry name" value="Endo/exonu/phosph_ase_sf"/>
</dbReference>
<sequence>MHYNVHLLLHLCESVKNWGPLWAISTFPFENENKLVLRMKKMEKEVQTSPRPGIQKTPKTAQKTTSKSSNIPPPPDKRSKRGGVKDAAKDPKSESSGTADWQQVQRKRRDKKVTLAKAKAPDPKAKVKPAGRPRTGVVVVKAKDPKSYAEILKLLRSEPTLQDSVSSVNKVRRSAGGELLLQLDRACTSPDELGRKLDSAIGELGSATSRTPMTAIEIKDLDEVTTKEEICGALRTHLDGATELGLEAVRSLRKAFAGTQTAVVTLPDQLAAKAIKLGRIRVGWVNCRIREKNEVRRCYRCWEPGHMAARCRGPDRKSCCRRCGQEGHMAKICQNVPSCLLCRGDDARTHASLSAACPLAKKPLMPPRTWISDADNQSAIWVCGRAPVQRYSSGQSHFYTWAQIAGIFIFSIYAPPRLSHEEFTGLLSNIVDEARGKTPILVAGDFNAWSTEWGSRETKPRGEALLDALAPLDVLLLNTGSKPTFVGQQGESIVDLTFAGVSLHDRVRSWHVSDVYTGSDHQAIMFEVLLEENRIVSRPPAGNRKWSARTFDGDCFAEAVSAMNIRPGIPEDMVDELMSTIVRACDASMSGGGDGRRREPVYWWNDSIEECRRSCLRLRRRAQRARGLADETICREVLEFTTDDGSETYEVTAGVPQGSVLGPILWNVMYDRILRLKLPRSAKIVGFADDIAVTVVAKHLDLVEFYSNETIRLVRAALTDLGLQTADQKTKVLLVTSRKVRETITLRAGDHYITSAPCIRYLGVHIDARLRFDEHLRIVSDKANRVAGALLGIMPNIGGPRSSRRRLYASVVDSILLYGAPAWSEAAKTHDYVRRAASIHRRACLRVICGFCSISHEASYVLASIPPLELLIDERSRLYHRRLENVGSEERARTIKKWQAQWARSTKGRWTHRLIPNIIPWIERRHGEANYHLTQLLTGHGCFRSYLYRTHNDTSDRCPACPLAVEDAKHVIFHCPRFAEERGVLHRLFRGPLEPETLIEDTGTSTGPSTRQSCRWNARTLDADRFSAAVSSASVAPGTAEDMASRIMSVISGACDASMSKANPRRHREPVYWWTAEIADLRRSCLRARRLFQRSRGRHDEETHSANYASARRLLRVAIKTSKRRCWRQLCDEVNNDVWGKPYKIAMSRLGCPQAKQPSSPLLVRGAVAALFPRVPSGPALRLPRRAEEPIPAVTLEELKGAQSRIKERSAPGPDGIPNSALKIAIAARPDIFLRVYTMCLETGVFPSGWKRQRLVLLPKPGKPPDEPSSYRPLCMLDTAGKILERIICDRLEAFT</sequence>
<dbReference type="InterPro" id="IPR043502">
    <property type="entry name" value="DNA/RNA_pol_sf"/>
</dbReference>
<evidence type="ECO:0000313" key="5">
    <source>
        <dbReference type="EMBL" id="CAB0032904.1"/>
    </source>
</evidence>
<organism evidence="5 6">
    <name type="scientific">Trichogramma brassicae</name>
    <dbReference type="NCBI Taxonomy" id="86971"/>
    <lineage>
        <taxon>Eukaryota</taxon>
        <taxon>Metazoa</taxon>
        <taxon>Ecdysozoa</taxon>
        <taxon>Arthropoda</taxon>
        <taxon>Hexapoda</taxon>
        <taxon>Insecta</taxon>
        <taxon>Pterygota</taxon>
        <taxon>Neoptera</taxon>
        <taxon>Endopterygota</taxon>
        <taxon>Hymenoptera</taxon>
        <taxon>Apocrita</taxon>
        <taxon>Proctotrupomorpha</taxon>
        <taxon>Chalcidoidea</taxon>
        <taxon>Trichogrammatidae</taxon>
        <taxon>Trichogramma</taxon>
    </lineage>
</organism>
<dbReference type="GO" id="GO:0003824">
    <property type="term" value="F:catalytic activity"/>
    <property type="evidence" value="ECO:0007669"/>
    <property type="project" value="InterPro"/>
</dbReference>
<evidence type="ECO:0000259" key="3">
    <source>
        <dbReference type="PROSITE" id="PS50158"/>
    </source>
</evidence>
<evidence type="ECO:0008006" key="7">
    <source>
        <dbReference type="Google" id="ProtNLM"/>
    </source>
</evidence>
<dbReference type="InterPro" id="IPR036875">
    <property type="entry name" value="Znf_CCHC_sf"/>
</dbReference>
<dbReference type="Pfam" id="PF00078">
    <property type="entry name" value="RVT_1"/>
    <property type="match status" value="1"/>
</dbReference>
<dbReference type="Proteomes" id="UP000479190">
    <property type="component" value="Unassembled WGS sequence"/>
</dbReference>
<dbReference type="GO" id="GO:0003676">
    <property type="term" value="F:nucleic acid binding"/>
    <property type="evidence" value="ECO:0007669"/>
    <property type="project" value="InterPro"/>
</dbReference>
<keyword evidence="1" id="KW-0863">Zinc-finger</keyword>
<dbReference type="SUPFAM" id="SSF56219">
    <property type="entry name" value="DNase I-like"/>
    <property type="match status" value="1"/>
</dbReference>
<keyword evidence="1" id="KW-0479">Metal-binding</keyword>
<feature type="region of interest" description="Disordered" evidence="2">
    <location>
        <begin position="43"/>
        <end position="132"/>
    </location>
</feature>
<dbReference type="Gene3D" id="4.10.60.10">
    <property type="entry name" value="Zinc finger, CCHC-type"/>
    <property type="match status" value="1"/>
</dbReference>
<evidence type="ECO:0000313" key="6">
    <source>
        <dbReference type="Proteomes" id="UP000479190"/>
    </source>
</evidence>
<dbReference type="InterPro" id="IPR001878">
    <property type="entry name" value="Znf_CCHC"/>
</dbReference>
<gene>
    <name evidence="5" type="ORF">TBRA_LOCUS4828</name>
</gene>
<dbReference type="EMBL" id="CADCXV010000693">
    <property type="protein sequence ID" value="CAB0032904.1"/>
    <property type="molecule type" value="Genomic_DNA"/>
</dbReference>
<accession>A0A6H5IC93</accession>
<name>A0A6H5IC93_9HYME</name>
<keyword evidence="6" id="KW-1185">Reference proteome</keyword>
<dbReference type="Gene3D" id="3.60.10.10">
    <property type="entry name" value="Endonuclease/exonuclease/phosphatase"/>
    <property type="match status" value="1"/>
</dbReference>
<dbReference type="SUPFAM" id="SSF57756">
    <property type="entry name" value="Retrovirus zinc finger-like domains"/>
    <property type="match status" value="1"/>
</dbReference>
<dbReference type="Pfam" id="PF14529">
    <property type="entry name" value="Exo_endo_phos_2"/>
    <property type="match status" value="1"/>
</dbReference>
<dbReference type="GO" id="GO:0008270">
    <property type="term" value="F:zinc ion binding"/>
    <property type="evidence" value="ECO:0007669"/>
    <property type="project" value="UniProtKB-KW"/>
</dbReference>
<keyword evidence="1" id="KW-0862">Zinc</keyword>
<dbReference type="GO" id="GO:0071897">
    <property type="term" value="P:DNA biosynthetic process"/>
    <property type="evidence" value="ECO:0007669"/>
    <property type="project" value="UniProtKB-ARBA"/>
</dbReference>
<proteinExistence type="predicted"/>
<dbReference type="InterPro" id="IPR000477">
    <property type="entry name" value="RT_dom"/>
</dbReference>
<dbReference type="SUPFAM" id="SSF56672">
    <property type="entry name" value="DNA/RNA polymerases"/>
    <property type="match status" value="1"/>
</dbReference>